<reference evidence="1" key="1">
    <citation type="submission" date="2016-05" db="EMBL/GenBank/DDBJ databases">
        <authorList>
            <person name="Lavstsen T."/>
            <person name="Jespersen J.S."/>
        </authorList>
    </citation>
    <scope>NUCLEOTIDE SEQUENCE</scope>
    <source>
        <tissue evidence="1">Brain</tissue>
    </source>
</reference>
<evidence type="ECO:0000313" key="1">
    <source>
        <dbReference type="EMBL" id="SBP29488.1"/>
    </source>
</evidence>
<accession>A0A1A7YH05</accession>
<feature type="non-terminal residue" evidence="1">
    <location>
        <position position="1"/>
    </location>
</feature>
<name>A0A1A7YH05_9TELE</name>
<protein>
    <submittedName>
        <fullName evidence="1">Uncharacterized protein</fullName>
    </submittedName>
</protein>
<reference evidence="1" key="2">
    <citation type="submission" date="2016-06" db="EMBL/GenBank/DDBJ databases">
        <title>The genome of a short-lived fish provides insights into sex chromosome evolution and the genetic control of aging.</title>
        <authorList>
            <person name="Reichwald K."/>
            <person name="Felder M."/>
            <person name="Petzold A."/>
            <person name="Koch P."/>
            <person name="Groth M."/>
            <person name="Platzer M."/>
        </authorList>
    </citation>
    <scope>NUCLEOTIDE SEQUENCE</scope>
    <source>
        <tissue evidence="1">Brain</tissue>
    </source>
</reference>
<dbReference type="EMBL" id="HADX01007256">
    <property type="protein sequence ID" value="SBP29488.1"/>
    <property type="molecule type" value="Transcribed_RNA"/>
</dbReference>
<feature type="non-terminal residue" evidence="1">
    <location>
        <position position="74"/>
    </location>
</feature>
<proteinExistence type="predicted"/>
<dbReference type="AlphaFoldDB" id="A0A1A7YH05"/>
<sequence>ISSTLPEKRVINKCTHTSTQTQQHSHHSGERANIETAACWKISCLPQSLEGRGEEDFFFQGCEWLRALTCDIGS</sequence>
<organism evidence="1">
    <name type="scientific">Iconisemion striatum</name>
    <dbReference type="NCBI Taxonomy" id="60296"/>
    <lineage>
        <taxon>Eukaryota</taxon>
        <taxon>Metazoa</taxon>
        <taxon>Chordata</taxon>
        <taxon>Craniata</taxon>
        <taxon>Vertebrata</taxon>
        <taxon>Euteleostomi</taxon>
        <taxon>Actinopterygii</taxon>
        <taxon>Neopterygii</taxon>
        <taxon>Teleostei</taxon>
        <taxon>Neoteleostei</taxon>
        <taxon>Acanthomorphata</taxon>
        <taxon>Ovalentaria</taxon>
        <taxon>Atherinomorphae</taxon>
        <taxon>Cyprinodontiformes</taxon>
        <taxon>Nothobranchiidae</taxon>
        <taxon>Iconisemion</taxon>
    </lineage>
</organism>
<gene>
    <name evidence="1" type="primary">Nfu_g_1_000849</name>
</gene>